<evidence type="ECO:0000313" key="4">
    <source>
        <dbReference type="EMBL" id="CAE8686364.1"/>
    </source>
</evidence>
<comment type="caution">
    <text evidence="4">The sequence shown here is derived from an EMBL/GenBank/DDBJ whole genome shotgun (WGS) entry which is preliminary data.</text>
</comment>
<dbReference type="SUPFAM" id="SSF53335">
    <property type="entry name" value="S-adenosyl-L-methionine-dependent methyltransferases"/>
    <property type="match status" value="1"/>
</dbReference>
<evidence type="ECO:0000256" key="1">
    <source>
        <dbReference type="PROSITE-ProRule" id="PRU00176"/>
    </source>
</evidence>
<dbReference type="AlphaFoldDB" id="A0A813JWQ7"/>
<name>A0A813JWQ7_POLGL</name>
<dbReference type="InterPro" id="IPR012677">
    <property type="entry name" value="Nucleotide-bd_a/b_plait_sf"/>
</dbReference>
<organism evidence="4 5">
    <name type="scientific">Polarella glacialis</name>
    <name type="common">Dinoflagellate</name>
    <dbReference type="NCBI Taxonomy" id="89957"/>
    <lineage>
        <taxon>Eukaryota</taxon>
        <taxon>Sar</taxon>
        <taxon>Alveolata</taxon>
        <taxon>Dinophyceae</taxon>
        <taxon>Suessiales</taxon>
        <taxon>Suessiaceae</taxon>
        <taxon>Polarella</taxon>
    </lineage>
</organism>
<gene>
    <name evidence="4" type="ORF">PGLA2088_LOCUS24942</name>
</gene>
<dbReference type="InterPro" id="IPR029063">
    <property type="entry name" value="SAM-dependent_MTases_sf"/>
</dbReference>
<dbReference type="InterPro" id="IPR000504">
    <property type="entry name" value="RRM_dom"/>
</dbReference>
<evidence type="ECO:0000256" key="2">
    <source>
        <dbReference type="SAM" id="MobiDB-lite"/>
    </source>
</evidence>
<dbReference type="Proteomes" id="UP000626109">
    <property type="component" value="Unassembled WGS sequence"/>
</dbReference>
<feature type="region of interest" description="Disordered" evidence="2">
    <location>
        <begin position="379"/>
        <end position="437"/>
    </location>
</feature>
<dbReference type="Gene3D" id="3.40.50.150">
    <property type="entry name" value="Vaccinia Virus protein VP39"/>
    <property type="match status" value="1"/>
</dbReference>
<keyword evidence="1" id="KW-0694">RNA-binding</keyword>
<feature type="domain" description="RRM" evidence="3">
    <location>
        <begin position="307"/>
        <end position="379"/>
    </location>
</feature>
<reference evidence="4" key="1">
    <citation type="submission" date="2021-02" db="EMBL/GenBank/DDBJ databases">
        <authorList>
            <person name="Dougan E. K."/>
            <person name="Rhodes N."/>
            <person name="Thang M."/>
            <person name="Chan C."/>
        </authorList>
    </citation>
    <scope>NUCLEOTIDE SEQUENCE</scope>
</reference>
<dbReference type="InterPro" id="IPR035979">
    <property type="entry name" value="RBD_domain_sf"/>
</dbReference>
<dbReference type="CDD" id="cd00590">
    <property type="entry name" value="RRM_SF"/>
    <property type="match status" value="1"/>
</dbReference>
<dbReference type="GO" id="GO:0032259">
    <property type="term" value="P:methylation"/>
    <property type="evidence" value="ECO:0007669"/>
    <property type="project" value="InterPro"/>
</dbReference>
<evidence type="ECO:0000313" key="5">
    <source>
        <dbReference type="Proteomes" id="UP000626109"/>
    </source>
</evidence>
<accession>A0A813JWQ7</accession>
<protein>
    <recommendedName>
        <fullName evidence="3">RRM domain-containing protein</fullName>
    </recommendedName>
</protein>
<dbReference type="GO" id="GO:0003723">
    <property type="term" value="F:RNA binding"/>
    <property type="evidence" value="ECO:0007669"/>
    <property type="project" value="UniProtKB-UniRule"/>
</dbReference>
<dbReference type="EMBL" id="CAJNNW010026577">
    <property type="protein sequence ID" value="CAE8686364.1"/>
    <property type="molecule type" value="Genomic_DNA"/>
</dbReference>
<dbReference type="Pfam" id="PF01728">
    <property type="entry name" value="FtsJ"/>
    <property type="match status" value="1"/>
</dbReference>
<proteinExistence type="predicted"/>
<dbReference type="PROSITE" id="PS50102">
    <property type="entry name" value="RRM"/>
    <property type="match status" value="1"/>
</dbReference>
<dbReference type="InterPro" id="IPR002877">
    <property type="entry name" value="RNA_MeTrfase_FtsJ_dom"/>
</dbReference>
<sequence length="437" mass="48947">MDMNQHYKALNAQYETEIHFQKCYGVMGEIFEAHDNLRSLVPSGGFKFLDLGCAPGGFSSFLLEDPRCRMGFGVTLPSTAGGFPMRLRCPNFFLQQGDLFELGPSDLVAKEVQFCICDAQYLRNEVAWDEKYSGVQCRSKQHGVWPLLLKQFWLGLTRLVAGGILIFRFGWRDGPPEDLATIWYKKCTLRLFALLHDLFSKVKDVKSDHFNALQSSFYVCCSGFDRRKFEDREVAKLLGNTFNYLISTRINDPNELQILAQVDKIRTEEVDVEVSNMCDRIEELRLINEQSRRRHQQSEDQRDDPRALVFVFPVPSTMVDDELANTFSVYGRVKRVERNSEKQAASIQFALAEHAIAAVASLRGKGAFAEGIRIWTRDDEASQAWSPPGWSPSGQGRAPPGKVPVPTHGYPVAGGLESKPSSGAVAKPSSVGPAPPI</sequence>
<evidence type="ECO:0000259" key="3">
    <source>
        <dbReference type="PROSITE" id="PS50102"/>
    </source>
</evidence>
<dbReference type="GO" id="GO:0008168">
    <property type="term" value="F:methyltransferase activity"/>
    <property type="evidence" value="ECO:0007669"/>
    <property type="project" value="InterPro"/>
</dbReference>
<dbReference type="SUPFAM" id="SSF54928">
    <property type="entry name" value="RNA-binding domain, RBD"/>
    <property type="match status" value="1"/>
</dbReference>
<dbReference type="Gene3D" id="3.30.70.330">
    <property type="match status" value="1"/>
</dbReference>